<dbReference type="Proteomes" id="UP000177885">
    <property type="component" value="Unassembled WGS sequence"/>
</dbReference>
<sequence length="131" mass="14466">MDRFFPGPLADRGWNIMRRAGYAEQKVVGGEIGFTRRLQQTPFPRLHAYIEERDGGTRVSLHIDQKQPTYGGSRAHGGEYAGPLVEREMERIAAFFRPAAQAAPTTSYPSPDSGEGMGEVSKGGFFSRLFG</sequence>
<evidence type="ECO:0000256" key="1">
    <source>
        <dbReference type="SAM" id="MobiDB-lite"/>
    </source>
</evidence>
<evidence type="ECO:0000313" key="2">
    <source>
        <dbReference type="EMBL" id="OGL66428.1"/>
    </source>
</evidence>
<accession>A0A1F7TLD5</accession>
<proteinExistence type="predicted"/>
<name>A0A1F7TLD5_9BACT</name>
<gene>
    <name evidence="2" type="ORF">A2856_01905</name>
</gene>
<organism evidence="2 3">
    <name type="scientific">Candidatus Uhrbacteria bacterium RIFCSPHIGHO2_01_FULL_63_20</name>
    <dbReference type="NCBI Taxonomy" id="1802385"/>
    <lineage>
        <taxon>Bacteria</taxon>
        <taxon>Candidatus Uhriibacteriota</taxon>
    </lineage>
</organism>
<dbReference type="STRING" id="1802385.A2856_01905"/>
<evidence type="ECO:0000313" key="3">
    <source>
        <dbReference type="Proteomes" id="UP000177885"/>
    </source>
</evidence>
<dbReference type="EMBL" id="MGDT01000007">
    <property type="protein sequence ID" value="OGL66428.1"/>
    <property type="molecule type" value="Genomic_DNA"/>
</dbReference>
<dbReference type="AlphaFoldDB" id="A0A1F7TLD5"/>
<comment type="caution">
    <text evidence="2">The sequence shown here is derived from an EMBL/GenBank/DDBJ whole genome shotgun (WGS) entry which is preliminary data.</text>
</comment>
<protein>
    <submittedName>
        <fullName evidence="2">Uncharacterized protein</fullName>
    </submittedName>
</protein>
<feature type="region of interest" description="Disordered" evidence="1">
    <location>
        <begin position="100"/>
        <end position="119"/>
    </location>
</feature>
<reference evidence="2 3" key="1">
    <citation type="journal article" date="2016" name="Nat. Commun.">
        <title>Thousands of microbial genomes shed light on interconnected biogeochemical processes in an aquifer system.</title>
        <authorList>
            <person name="Anantharaman K."/>
            <person name="Brown C.T."/>
            <person name="Hug L.A."/>
            <person name="Sharon I."/>
            <person name="Castelle C.J."/>
            <person name="Probst A.J."/>
            <person name="Thomas B.C."/>
            <person name="Singh A."/>
            <person name="Wilkins M.J."/>
            <person name="Karaoz U."/>
            <person name="Brodie E.L."/>
            <person name="Williams K.H."/>
            <person name="Hubbard S.S."/>
            <person name="Banfield J.F."/>
        </authorList>
    </citation>
    <scope>NUCLEOTIDE SEQUENCE [LARGE SCALE GENOMIC DNA]</scope>
</reference>